<name>A0A521CJH4_9BACT</name>
<keyword evidence="2" id="KW-1185">Reference proteome</keyword>
<dbReference type="EMBL" id="FXTM01000013">
    <property type="protein sequence ID" value="SMO59588.1"/>
    <property type="molecule type" value="Genomic_DNA"/>
</dbReference>
<evidence type="ECO:0000313" key="1">
    <source>
        <dbReference type="EMBL" id="SMO59588.1"/>
    </source>
</evidence>
<dbReference type="Pfam" id="PF07230">
    <property type="entry name" value="Portal_T4"/>
    <property type="match status" value="1"/>
</dbReference>
<organism evidence="1 2">
    <name type="scientific">Balnearium lithotrophicum</name>
    <dbReference type="NCBI Taxonomy" id="223788"/>
    <lineage>
        <taxon>Bacteria</taxon>
        <taxon>Pseudomonadati</taxon>
        <taxon>Aquificota</taxon>
        <taxon>Aquificia</taxon>
        <taxon>Desulfurobacteriales</taxon>
        <taxon>Desulfurobacteriaceae</taxon>
        <taxon>Balnearium</taxon>
    </lineage>
</organism>
<evidence type="ECO:0000313" key="2">
    <source>
        <dbReference type="Proteomes" id="UP000317315"/>
    </source>
</evidence>
<proteinExistence type="predicted"/>
<protein>
    <submittedName>
        <fullName evidence="1">Bacteriophage T4-like capsid assembly protein (Gp20)</fullName>
    </submittedName>
</protein>
<dbReference type="RefSeq" id="WP_142935598.1">
    <property type="nucleotide sequence ID" value="NZ_FXTM01000013.1"/>
</dbReference>
<accession>A0A521CJH4</accession>
<dbReference type="OrthoDB" id="9556168at2"/>
<dbReference type="InterPro" id="IPR010823">
    <property type="entry name" value="Portal_Gp20"/>
</dbReference>
<sequence>MPIFKDLFKFFSKNEESVSEPEPKGYSYEATSPLASLLNLSTDRMERYAEYEKMMEMPYVAAAAKVYVDECCQRNPDTGKIFAFSSKNPKVEKLIKELFDRIKIEEKCPFVSKELFKLGDSFWEVVSEEGIGVTGIYHRPAGTIERKEDEKGRLEGFKQNIQGKTIDFEPDEMIHFRLLEDAKFYPYGYPILEDARRIYRQLALMEDAVVIYRLTRAPNRWVFYIDVGNMAPEKAEAFIDRLKKKFKKKRLIDPKTGKFVAKPDFLAADEDFYFPVFEGGRGSRVESLAGASNIADIADIEYFQKMLFAALKIPKAYLANEEGFSTRATLSSISIQFSRSVKSIQNAIVDGVKKLIRIHLEKNGIKDAEFTLTMHSPNYIEEDLRMESLLKKVQIAQELLSLTDKEGNSLVNKDFILKNILGLTDKEIGAMKKEGEGNQ</sequence>
<dbReference type="AlphaFoldDB" id="A0A521CJH4"/>
<reference evidence="1 2" key="1">
    <citation type="submission" date="2017-05" db="EMBL/GenBank/DDBJ databases">
        <authorList>
            <person name="Varghese N."/>
            <person name="Submissions S."/>
        </authorList>
    </citation>
    <scope>NUCLEOTIDE SEQUENCE [LARGE SCALE GENOMIC DNA]</scope>
    <source>
        <strain evidence="1 2">DSM 16304</strain>
    </source>
</reference>
<dbReference type="Proteomes" id="UP000317315">
    <property type="component" value="Unassembled WGS sequence"/>
</dbReference>
<gene>
    <name evidence="1" type="ORF">SAMN06269117_11337</name>
</gene>